<protein>
    <recommendedName>
        <fullName evidence="4">Lipoprotein</fullName>
    </recommendedName>
</protein>
<sequence length="167" mass="17625">MRTLARRTPRAIAIAMAVATAGTVVLAGCGDDETATDPELEEEVADVRGSEDLADPYTGVYDEQFAEDIEAYHGQEVTLRGDVGEVLGPSTFTLTAPGGEDVTPLLVVSEQPVEDLTAGGQVTVAATPQDDFDPAEVGSEFDLELGDEAYEEWDGDTYVTAVEVQPA</sequence>
<evidence type="ECO:0000313" key="2">
    <source>
        <dbReference type="EMBL" id="RZU31549.1"/>
    </source>
</evidence>
<dbReference type="RefSeq" id="WP_104529923.1">
    <property type="nucleotide sequence ID" value="NZ_POQT01000037.1"/>
</dbReference>
<evidence type="ECO:0000256" key="1">
    <source>
        <dbReference type="SAM" id="SignalP"/>
    </source>
</evidence>
<dbReference type="Proteomes" id="UP000292507">
    <property type="component" value="Unassembled WGS sequence"/>
</dbReference>
<accession>A0A4Q7Y6I2</accession>
<feature type="signal peptide" evidence="1">
    <location>
        <begin position="1"/>
        <end position="27"/>
    </location>
</feature>
<comment type="caution">
    <text evidence="2">The sequence shown here is derived from an EMBL/GenBank/DDBJ whole genome shotgun (WGS) entry which is preliminary data.</text>
</comment>
<proteinExistence type="predicted"/>
<evidence type="ECO:0000313" key="3">
    <source>
        <dbReference type="Proteomes" id="UP000292507"/>
    </source>
</evidence>
<dbReference type="AlphaFoldDB" id="A0A4Q7Y6I2"/>
<evidence type="ECO:0008006" key="4">
    <source>
        <dbReference type="Google" id="ProtNLM"/>
    </source>
</evidence>
<gene>
    <name evidence="2" type="ORF">BKA19_1219</name>
</gene>
<reference evidence="2 3" key="1">
    <citation type="submission" date="2019-02" db="EMBL/GenBank/DDBJ databases">
        <title>Sequencing the genomes of 1000 actinobacteria strains.</title>
        <authorList>
            <person name="Klenk H.-P."/>
        </authorList>
    </citation>
    <scope>NUCLEOTIDE SEQUENCE [LARGE SCALE GENOMIC DNA]</scope>
    <source>
        <strain evidence="2 3">DSM 44509</strain>
    </source>
</reference>
<name>A0A4Q7Y6I2_9ACTN</name>
<keyword evidence="1" id="KW-0732">Signal</keyword>
<organism evidence="2 3">
    <name type="scientific">Blastococcus saxobsidens</name>
    <dbReference type="NCBI Taxonomy" id="138336"/>
    <lineage>
        <taxon>Bacteria</taxon>
        <taxon>Bacillati</taxon>
        <taxon>Actinomycetota</taxon>
        <taxon>Actinomycetes</taxon>
        <taxon>Geodermatophilales</taxon>
        <taxon>Geodermatophilaceae</taxon>
        <taxon>Blastococcus</taxon>
    </lineage>
</organism>
<dbReference type="EMBL" id="SHKV01000001">
    <property type="protein sequence ID" value="RZU31549.1"/>
    <property type="molecule type" value="Genomic_DNA"/>
</dbReference>
<dbReference type="PROSITE" id="PS51257">
    <property type="entry name" value="PROKAR_LIPOPROTEIN"/>
    <property type="match status" value="1"/>
</dbReference>
<feature type="chain" id="PRO_5020345564" description="Lipoprotein" evidence="1">
    <location>
        <begin position="28"/>
        <end position="167"/>
    </location>
</feature>
<keyword evidence="3" id="KW-1185">Reference proteome</keyword>
<dbReference type="OrthoDB" id="9512763at2"/>